<proteinExistence type="predicted"/>
<organism evidence="1 2">
    <name type="scientific">[Candida] jaroonii</name>
    <dbReference type="NCBI Taxonomy" id="467808"/>
    <lineage>
        <taxon>Eukaryota</taxon>
        <taxon>Fungi</taxon>
        <taxon>Dikarya</taxon>
        <taxon>Ascomycota</taxon>
        <taxon>Saccharomycotina</taxon>
        <taxon>Pichiomycetes</taxon>
        <taxon>Debaryomycetaceae</taxon>
        <taxon>Yamadazyma</taxon>
    </lineage>
</organism>
<reference evidence="1" key="1">
    <citation type="submission" date="2022-06" db="EMBL/GenBank/DDBJ databases">
        <authorList>
            <person name="Legras J.-L."/>
            <person name="Devillers H."/>
            <person name="Grondin C."/>
        </authorList>
    </citation>
    <scope>NUCLEOTIDE SEQUENCE</scope>
    <source>
        <strain evidence="1">CLIB 1444</strain>
    </source>
</reference>
<evidence type="ECO:0000313" key="1">
    <source>
        <dbReference type="EMBL" id="CAH6721911.1"/>
    </source>
</evidence>
<protein>
    <submittedName>
        <fullName evidence="1">Uncharacterized protein</fullName>
    </submittedName>
</protein>
<dbReference type="Proteomes" id="UP001152531">
    <property type="component" value="Unassembled WGS sequence"/>
</dbReference>
<gene>
    <name evidence="1" type="ORF">CLIB1444_07S05226</name>
</gene>
<dbReference type="EMBL" id="CALSDN010000007">
    <property type="protein sequence ID" value="CAH6721911.1"/>
    <property type="molecule type" value="Genomic_DNA"/>
</dbReference>
<comment type="caution">
    <text evidence="1">The sequence shown here is derived from an EMBL/GenBank/DDBJ whole genome shotgun (WGS) entry which is preliminary data.</text>
</comment>
<accession>A0ACA9YBU0</accession>
<name>A0ACA9YBU0_9ASCO</name>
<sequence>MKLQNLLFITSAIGHSIPNVHRISKIVARDELAEINSIYDSLSSNDLDYINKHVDNLKNFDGSDCDACKNKMSYARGLIDDDEDAQHLISLTLFKYCLELNDNDPTACEKTDFFITTQSKYADNSYGVFDSAFPSGGALDMFDNDFIQVLKKFNTSNDLDLEYYCYYKGDGACDLPEAPKVEDLMDFDSLWPEKESKHHFPPDFSNADRSLFNVLHISDFHTQLRYTVGAEGQCDQSLCCLPESFTESVDDDEKYNFTTQYSTYVPDLDVSSINLSFYPDAHYDENNNYVSGDSEDLTSSKGWNFAIEPASTFGSFLCDSPIVLVNNTLKQIAKTLDDKKFKFTLFTGDLVDHDKIHANPETTMDAEKLGFGMIKHFLGGIPVYSAMGNHDTFPYGQLAPEKYDTINAYSYNSKLMSDLWVGDGWLPEEDRQEIKSHYSGFSTVTKEGLKIIVLNSNAYYQKNLWAYINMATDLDPFGNWEFLINELVESEKNNQRVWIMSHISSSDEDALPIQSQIFSKIVERFSPYTIANIFYGHTHRDQFKIFFSSNSTSAEDVEREVINMAYLAPSVTPRKNYNPSYKYYEIENSTFNVINSYTYYADLDETYVSGGKEPVWDHFYSAREIYDEDGEWPSDAPLNGTFWNEFVLKKLTDDDIDFNQKYIDYQYRNTPTKPDCTSKKGKLKDKCKKKNYCEANFDLSEDYLRCIEEVDNS</sequence>
<evidence type="ECO:0000313" key="2">
    <source>
        <dbReference type="Proteomes" id="UP001152531"/>
    </source>
</evidence>
<keyword evidence="2" id="KW-1185">Reference proteome</keyword>